<name>A0A3N6MNT4_NATCH</name>
<dbReference type="Proteomes" id="UP000281431">
    <property type="component" value="Unassembled WGS sequence"/>
</dbReference>
<proteinExistence type="predicted"/>
<accession>A0A3N6MNT4</accession>
<dbReference type="EMBL" id="REFZ01000001">
    <property type="protein sequence ID" value="RQH03345.1"/>
    <property type="molecule type" value="Genomic_DNA"/>
</dbReference>
<gene>
    <name evidence="1" type="ORF">EA472_01875</name>
</gene>
<organism evidence="1 2">
    <name type="scientific">Natrarchaeobius chitinivorans</name>
    <dbReference type="NCBI Taxonomy" id="1679083"/>
    <lineage>
        <taxon>Archaea</taxon>
        <taxon>Methanobacteriati</taxon>
        <taxon>Methanobacteriota</taxon>
        <taxon>Stenosarchaea group</taxon>
        <taxon>Halobacteria</taxon>
        <taxon>Halobacteriales</taxon>
        <taxon>Natrialbaceae</taxon>
        <taxon>Natrarchaeobius</taxon>
    </lineage>
</organism>
<evidence type="ECO:0000313" key="2">
    <source>
        <dbReference type="Proteomes" id="UP000281431"/>
    </source>
</evidence>
<sequence length="78" mass="9040">MNEPQSASDGVVEDSETYRHDEHGCVEVTGIWHRTRRLETTRDVDRRNTIVVRFVPGADGRWIDELAEPLDDFLDEID</sequence>
<comment type="caution">
    <text evidence="1">The sequence shown here is derived from an EMBL/GenBank/DDBJ whole genome shotgun (WGS) entry which is preliminary data.</text>
</comment>
<dbReference type="OrthoDB" id="196086at2157"/>
<protein>
    <submittedName>
        <fullName evidence="1">Uncharacterized protein</fullName>
    </submittedName>
</protein>
<reference evidence="1 2" key="1">
    <citation type="submission" date="2018-10" db="EMBL/GenBank/DDBJ databases">
        <title>Natrarchaeobius chitinivorans gen. nov., sp. nov., and Natrarchaeobius haloalkaliphilus sp. nov., alkaliphilic, chitin-utilizing haloarchaea from hypersaline alkaline lakes.</title>
        <authorList>
            <person name="Sorokin D.Y."/>
            <person name="Elcheninov A.G."/>
            <person name="Kostrikina N.A."/>
            <person name="Bale N.J."/>
            <person name="Sinninghe Damste J.S."/>
            <person name="Khijniak T.V."/>
            <person name="Kublanov I.V."/>
            <person name="Toshchakov S.V."/>
        </authorList>
    </citation>
    <scope>NUCLEOTIDE SEQUENCE [LARGE SCALE GENOMIC DNA]</scope>
    <source>
        <strain evidence="1 2">AArcht7</strain>
    </source>
</reference>
<keyword evidence="2" id="KW-1185">Reference proteome</keyword>
<dbReference type="AlphaFoldDB" id="A0A3N6MNT4"/>
<evidence type="ECO:0000313" key="1">
    <source>
        <dbReference type="EMBL" id="RQH03345.1"/>
    </source>
</evidence>